<dbReference type="InterPro" id="IPR013221">
    <property type="entry name" value="Mur_ligase_cen"/>
</dbReference>
<dbReference type="EC" id="6.3.2.17" evidence="8"/>
<gene>
    <name evidence="26" type="primary">folC</name>
    <name evidence="26" type="ORF">E1H14_04020</name>
</gene>
<evidence type="ECO:0000256" key="15">
    <source>
        <dbReference type="ARBA" id="ARBA00022909"/>
    </source>
</evidence>
<keyword evidence="12 23" id="KW-0547">Nucleotide-binding</keyword>
<dbReference type="UniPathway" id="UPA00077">
    <property type="reaction ID" value="UER00157"/>
</dbReference>
<keyword evidence="27" id="KW-1185">Reference proteome</keyword>
<evidence type="ECO:0000256" key="11">
    <source>
        <dbReference type="ARBA" id="ARBA00022723"/>
    </source>
</evidence>
<dbReference type="NCBIfam" id="TIGR01499">
    <property type="entry name" value="folC"/>
    <property type="match status" value="1"/>
</dbReference>
<name>A0A5A9W502_9GAMM</name>
<dbReference type="Gene3D" id="3.90.190.20">
    <property type="entry name" value="Mur ligase, C-terminal domain"/>
    <property type="match status" value="1"/>
</dbReference>
<protein>
    <recommendedName>
        <fullName evidence="9">Dihydrofolate synthase/folylpolyglutamate synthase</fullName>
        <ecNumber evidence="7">6.3.2.12</ecNumber>
        <ecNumber evidence="8">6.3.2.17</ecNumber>
    </recommendedName>
    <alternativeName>
        <fullName evidence="18">Folylpoly-gamma-glutamate synthetase-dihydrofolate synthetase</fullName>
    </alternativeName>
    <alternativeName>
        <fullName evidence="16">Folylpolyglutamate synthetase</fullName>
    </alternativeName>
    <alternativeName>
        <fullName evidence="17">Tetrahydrofolylpolyglutamate synthase</fullName>
    </alternativeName>
</protein>
<evidence type="ECO:0000256" key="6">
    <source>
        <dbReference type="ARBA" id="ARBA00011245"/>
    </source>
</evidence>
<dbReference type="InterPro" id="IPR018109">
    <property type="entry name" value="Folylpolyglutamate_synth_CS"/>
</dbReference>
<feature type="domain" description="Mur ligase C-terminal" evidence="24">
    <location>
        <begin position="292"/>
        <end position="415"/>
    </location>
</feature>
<evidence type="ECO:0000256" key="12">
    <source>
        <dbReference type="ARBA" id="ARBA00022741"/>
    </source>
</evidence>
<evidence type="ECO:0000256" key="4">
    <source>
        <dbReference type="ARBA" id="ARBA00005150"/>
    </source>
</evidence>
<dbReference type="SUPFAM" id="SSF53244">
    <property type="entry name" value="MurD-like peptide ligases, peptide-binding domain"/>
    <property type="match status" value="1"/>
</dbReference>
<evidence type="ECO:0000313" key="27">
    <source>
        <dbReference type="Proteomes" id="UP000325302"/>
    </source>
</evidence>
<evidence type="ECO:0000256" key="13">
    <source>
        <dbReference type="ARBA" id="ARBA00022840"/>
    </source>
</evidence>
<dbReference type="NCBIfam" id="NF008101">
    <property type="entry name" value="PRK10846.1"/>
    <property type="match status" value="1"/>
</dbReference>
<evidence type="ECO:0000256" key="21">
    <source>
        <dbReference type="ARBA" id="ARBA00049035"/>
    </source>
</evidence>
<dbReference type="GO" id="GO:0005524">
    <property type="term" value="F:ATP binding"/>
    <property type="evidence" value="ECO:0007669"/>
    <property type="project" value="UniProtKB-KW"/>
</dbReference>
<dbReference type="FunFam" id="3.40.1190.10:FF:000004">
    <property type="entry name" value="Dihydrofolate synthase/folylpolyglutamate synthase"/>
    <property type="match status" value="1"/>
</dbReference>
<dbReference type="Proteomes" id="UP000325302">
    <property type="component" value="Unassembled WGS sequence"/>
</dbReference>
<dbReference type="EMBL" id="SMRS01000002">
    <property type="protein sequence ID" value="KAA0875860.1"/>
    <property type="molecule type" value="Genomic_DNA"/>
</dbReference>
<dbReference type="InterPro" id="IPR004101">
    <property type="entry name" value="Mur_ligase_C"/>
</dbReference>
<evidence type="ECO:0000313" key="26">
    <source>
        <dbReference type="EMBL" id="KAA0875860.1"/>
    </source>
</evidence>
<comment type="pathway">
    <text evidence="3">Cofactor biosynthesis; tetrahydrofolate biosynthesis; 7,8-dihydrofolate from 2-amino-4-hydroxy-6-hydroxymethyl-7,8-dihydropteridine diphosphate and 4-aminobenzoate: step 2/2.</text>
</comment>
<dbReference type="GO" id="GO:0005737">
    <property type="term" value="C:cytoplasm"/>
    <property type="evidence" value="ECO:0007669"/>
    <property type="project" value="TreeGrafter"/>
</dbReference>
<proteinExistence type="inferred from homology"/>
<dbReference type="GO" id="GO:0046654">
    <property type="term" value="P:tetrahydrofolate biosynthetic process"/>
    <property type="evidence" value="ECO:0007669"/>
    <property type="project" value="UniProtKB-UniPathway"/>
</dbReference>
<dbReference type="Pfam" id="PF02875">
    <property type="entry name" value="Mur_ligase_C"/>
    <property type="match status" value="1"/>
</dbReference>
<dbReference type="GO" id="GO:0004326">
    <property type="term" value="F:tetrahydrofolylpolyglutamate synthase activity"/>
    <property type="evidence" value="ECO:0007669"/>
    <property type="project" value="UniProtKB-EC"/>
</dbReference>
<evidence type="ECO:0000256" key="3">
    <source>
        <dbReference type="ARBA" id="ARBA00004799"/>
    </source>
</evidence>
<evidence type="ECO:0000256" key="19">
    <source>
        <dbReference type="ARBA" id="ARBA00047493"/>
    </source>
</evidence>
<evidence type="ECO:0000256" key="23">
    <source>
        <dbReference type="PIRNR" id="PIRNR001563"/>
    </source>
</evidence>
<sequence length="436" mass="47945">MAHLSESASLQDWLSYIESCHPQEIELGLERFAQVAERLPIDLSRVPKIIVAGTNGKGSSTRLLESILSAAGYRVGCYTSPHFRRYNERIRLAGEEVSDQALTQAFAQIEDARGDLSLTYFEFGTLAAFLCMSAAELDVCVLEVGLGGRLDAVNWIDADVALITTVALDHTDWLGPDRESIGREKAGVMRAHTPAVCGDAEPPLSVLEQARNLGCDLRVRERDFYYTQDLAHKTWTWQGQNPCGEALKFEDLPWPELPMQNAASVIQVLSFLPLQTSDEALRHGLRDARLTGRMQKIYAHGQEYLLDVAHNPESAQYLADALKSQAQGRAIHLTLGMLADKDIDEVLKALMAVVDHWHLVSLPGARGASAQRLQQGLVRLGVAPELIQLYASVPQALQLPQQPCAQPSLHVVAGSFLTVTAALEWLDPLPETDDVE</sequence>
<keyword evidence="13 23" id="KW-0067">ATP-binding</keyword>
<feature type="domain" description="Mur ligase central" evidence="25">
    <location>
        <begin position="51"/>
        <end position="191"/>
    </location>
</feature>
<comment type="subunit">
    <text evidence="6">Monomer.</text>
</comment>
<dbReference type="InterPro" id="IPR036565">
    <property type="entry name" value="Mur-like_cat_sf"/>
</dbReference>
<dbReference type="GO" id="GO:0008841">
    <property type="term" value="F:dihydrofolate synthase activity"/>
    <property type="evidence" value="ECO:0007669"/>
    <property type="project" value="UniProtKB-EC"/>
</dbReference>
<keyword evidence="10 23" id="KW-0436">Ligase</keyword>
<comment type="caution">
    <text evidence="26">The sequence shown here is derived from an EMBL/GenBank/DDBJ whole genome shotgun (WGS) entry which is preliminary data.</text>
</comment>
<evidence type="ECO:0000256" key="8">
    <source>
        <dbReference type="ARBA" id="ARBA00013025"/>
    </source>
</evidence>
<evidence type="ECO:0000256" key="9">
    <source>
        <dbReference type="ARBA" id="ARBA00019357"/>
    </source>
</evidence>
<evidence type="ECO:0000256" key="7">
    <source>
        <dbReference type="ARBA" id="ARBA00013023"/>
    </source>
</evidence>
<evidence type="ECO:0000259" key="25">
    <source>
        <dbReference type="Pfam" id="PF08245"/>
    </source>
</evidence>
<evidence type="ECO:0000256" key="1">
    <source>
        <dbReference type="ARBA" id="ARBA00001946"/>
    </source>
</evidence>
<comment type="catalytic activity">
    <reaction evidence="20">
        <text>10-formyltetrahydrofolyl-(gamma-L-Glu)(n) + L-glutamate + ATP = 10-formyltetrahydrofolyl-(gamma-L-Glu)(n+1) + ADP + phosphate + H(+)</text>
        <dbReference type="Rhea" id="RHEA:51904"/>
        <dbReference type="Rhea" id="RHEA-COMP:13088"/>
        <dbReference type="Rhea" id="RHEA-COMP:14300"/>
        <dbReference type="ChEBI" id="CHEBI:15378"/>
        <dbReference type="ChEBI" id="CHEBI:29985"/>
        <dbReference type="ChEBI" id="CHEBI:30616"/>
        <dbReference type="ChEBI" id="CHEBI:43474"/>
        <dbReference type="ChEBI" id="CHEBI:134413"/>
        <dbReference type="ChEBI" id="CHEBI:456216"/>
        <dbReference type="EC" id="6.3.2.17"/>
    </reaction>
</comment>
<dbReference type="SUPFAM" id="SSF53623">
    <property type="entry name" value="MurD-like peptide ligases, catalytic domain"/>
    <property type="match status" value="1"/>
</dbReference>
<keyword evidence="11" id="KW-0479">Metal-binding</keyword>
<dbReference type="OrthoDB" id="9809356at2"/>
<comment type="similarity">
    <text evidence="5 23">Belongs to the folylpolyglutamate synthase family.</text>
</comment>
<dbReference type="GO" id="GO:0046656">
    <property type="term" value="P:folic acid biosynthetic process"/>
    <property type="evidence" value="ECO:0007669"/>
    <property type="project" value="UniProtKB-KW"/>
</dbReference>
<evidence type="ECO:0000256" key="18">
    <source>
        <dbReference type="ARBA" id="ARBA00032510"/>
    </source>
</evidence>
<dbReference type="InterPro" id="IPR036615">
    <property type="entry name" value="Mur_ligase_C_dom_sf"/>
</dbReference>
<keyword evidence="14" id="KW-0460">Magnesium</keyword>
<dbReference type="PANTHER" id="PTHR11136:SF0">
    <property type="entry name" value="DIHYDROFOLATE SYNTHETASE-RELATED"/>
    <property type="match status" value="1"/>
</dbReference>
<dbReference type="PANTHER" id="PTHR11136">
    <property type="entry name" value="FOLYLPOLYGLUTAMATE SYNTHASE-RELATED"/>
    <property type="match status" value="1"/>
</dbReference>
<accession>A0A5A9W502</accession>
<evidence type="ECO:0000256" key="14">
    <source>
        <dbReference type="ARBA" id="ARBA00022842"/>
    </source>
</evidence>
<evidence type="ECO:0000256" key="20">
    <source>
        <dbReference type="ARBA" id="ARBA00047808"/>
    </source>
</evidence>
<dbReference type="RefSeq" id="WP_149390164.1">
    <property type="nucleotide sequence ID" value="NZ_SMRS01000002.1"/>
</dbReference>
<evidence type="ECO:0000256" key="16">
    <source>
        <dbReference type="ARBA" id="ARBA00030048"/>
    </source>
</evidence>
<dbReference type="InterPro" id="IPR001645">
    <property type="entry name" value="Folylpolyglutamate_synth"/>
</dbReference>
<keyword evidence="15" id="KW-0289">Folate biosynthesis</keyword>
<comment type="catalytic activity">
    <reaction evidence="21">
        <text>(6R)-5,10-methylenetetrahydrofolyl-(gamma-L-Glu)(n) + L-glutamate + ATP = (6R)-5,10-methylenetetrahydrofolyl-(gamma-L-Glu)(n+1) + ADP + phosphate + H(+)</text>
        <dbReference type="Rhea" id="RHEA:51912"/>
        <dbReference type="Rhea" id="RHEA-COMP:13257"/>
        <dbReference type="Rhea" id="RHEA-COMP:13258"/>
        <dbReference type="ChEBI" id="CHEBI:15378"/>
        <dbReference type="ChEBI" id="CHEBI:29985"/>
        <dbReference type="ChEBI" id="CHEBI:30616"/>
        <dbReference type="ChEBI" id="CHEBI:43474"/>
        <dbReference type="ChEBI" id="CHEBI:136572"/>
        <dbReference type="ChEBI" id="CHEBI:456216"/>
        <dbReference type="EC" id="6.3.2.17"/>
    </reaction>
</comment>
<evidence type="ECO:0000256" key="22">
    <source>
        <dbReference type="ARBA" id="ARBA00049161"/>
    </source>
</evidence>
<evidence type="ECO:0000256" key="5">
    <source>
        <dbReference type="ARBA" id="ARBA00008276"/>
    </source>
</evidence>
<dbReference type="Gene3D" id="3.40.1190.10">
    <property type="entry name" value="Mur-like, catalytic domain"/>
    <property type="match status" value="1"/>
</dbReference>
<dbReference type="AlphaFoldDB" id="A0A5A9W502"/>
<reference evidence="26 27" key="1">
    <citation type="submission" date="2019-03" db="EMBL/GenBank/DDBJ databases">
        <title>Nitrincola sp. nov. isolated from an Indian soda lake.</title>
        <authorList>
            <person name="Joshi A."/>
            <person name="Thite S.V."/>
            <person name="Joseph N."/>
            <person name="Dhotre D."/>
            <person name="Moorthy M."/>
            <person name="Shouche Y.S."/>
        </authorList>
    </citation>
    <scope>NUCLEOTIDE SEQUENCE [LARGE SCALE GENOMIC DNA]</scope>
    <source>
        <strain evidence="26 27">MEB193</strain>
    </source>
</reference>
<evidence type="ECO:0000256" key="10">
    <source>
        <dbReference type="ARBA" id="ARBA00022598"/>
    </source>
</evidence>
<dbReference type="GO" id="GO:0046872">
    <property type="term" value="F:metal ion binding"/>
    <property type="evidence" value="ECO:0007669"/>
    <property type="project" value="UniProtKB-KW"/>
</dbReference>
<evidence type="ECO:0000259" key="24">
    <source>
        <dbReference type="Pfam" id="PF02875"/>
    </source>
</evidence>
<dbReference type="PROSITE" id="PS01011">
    <property type="entry name" value="FOLYLPOLYGLU_SYNT_1"/>
    <property type="match status" value="1"/>
</dbReference>
<comment type="catalytic activity">
    <reaction evidence="19">
        <text>(6S)-5,6,7,8-tetrahydrofolyl-(gamma-L-Glu)(n) + L-glutamate + ATP = (6S)-5,6,7,8-tetrahydrofolyl-(gamma-L-Glu)(n+1) + ADP + phosphate + H(+)</text>
        <dbReference type="Rhea" id="RHEA:10580"/>
        <dbReference type="Rhea" id="RHEA-COMP:14738"/>
        <dbReference type="Rhea" id="RHEA-COMP:14740"/>
        <dbReference type="ChEBI" id="CHEBI:15378"/>
        <dbReference type="ChEBI" id="CHEBI:29985"/>
        <dbReference type="ChEBI" id="CHEBI:30616"/>
        <dbReference type="ChEBI" id="CHEBI:43474"/>
        <dbReference type="ChEBI" id="CHEBI:141005"/>
        <dbReference type="ChEBI" id="CHEBI:456216"/>
        <dbReference type="EC" id="6.3.2.17"/>
    </reaction>
</comment>
<comment type="function">
    <text evidence="2">Functions in two distinct reactions of the de novo folate biosynthetic pathway. Catalyzes the addition of a glutamate residue to dihydropteroate (7,8-dihydropteroate or H2Pte) to form dihydrofolate (7,8-dihydrofolate monoglutamate or H2Pte-Glu). Also catalyzes successive additions of L-glutamate to tetrahydrofolate or 10-formyltetrahydrofolate or 5,10-methylenetetrahydrofolate, leading to folylpolyglutamate derivatives.</text>
</comment>
<comment type="pathway">
    <text evidence="4">Cofactor biosynthesis; tetrahydrofolylpolyglutamate biosynthesis.</text>
</comment>
<evidence type="ECO:0000256" key="2">
    <source>
        <dbReference type="ARBA" id="ARBA00002714"/>
    </source>
</evidence>
<comment type="cofactor">
    <cofactor evidence="1">
        <name>Mg(2+)</name>
        <dbReference type="ChEBI" id="CHEBI:18420"/>
    </cofactor>
</comment>
<comment type="catalytic activity">
    <reaction evidence="22">
        <text>7,8-dihydropteroate + L-glutamate + ATP = 7,8-dihydrofolate + ADP + phosphate + H(+)</text>
        <dbReference type="Rhea" id="RHEA:23584"/>
        <dbReference type="ChEBI" id="CHEBI:15378"/>
        <dbReference type="ChEBI" id="CHEBI:17839"/>
        <dbReference type="ChEBI" id="CHEBI:29985"/>
        <dbReference type="ChEBI" id="CHEBI:30616"/>
        <dbReference type="ChEBI" id="CHEBI:43474"/>
        <dbReference type="ChEBI" id="CHEBI:57451"/>
        <dbReference type="ChEBI" id="CHEBI:456216"/>
        <dbReference type="EC" id="6.3.2.12"/>
    </reaction>
</comment>
<organism evidence="26 27">
    <name type="scientific">Nitrincola tapanii</name>
    <dbReference type="NCBI Taxonomy" id="1708751"/>
    <lineage>
        <taxon>Bacteria</taxon>
        <taxon>Pseudomonadati</taxon>
        <taxon>Pseudomonadota</taxon>
        <taxon>Gammaproteobacteria</taxon>
        <taxon>Oceanospirillales</taxon>
        <taxon>Oceanospirillaceae</taxon>
        <taxon>Nitrincola</taxon>
    </lineage>
</organism>
<dbReference type="EC" id="6.3.2.12" evidence="7"/>
<dbReference type="Pfam" id="PF08245">
    <property type="entry name" value="Mur_ligase_M"/>
    <property type="match status" value="1"/>
</dbReference>
<dbReference type="PIRSF" id="PIRSF001563">
    <property type="entry name" value="Folylpolyglu_synth"/>
    <property type="match status" value="1"/>
</dbReference>
<evidence type="ECO:0000256" key="17">
    <source>
        <dbReference type="ARBA" id="ARBA00030592"/>
    </source>
</evidence>